<evidence type="ECO:0000313" key="1">
    <source>
        <dbReference type="EMBL" id="KIM30942.1"/>
    </source>
</evidence>
<proteinExistence type="predicted"/>
<dbReference type="HOGENOM" id="CLU_561600_0_0_1"/>
<accession>A0A0C2XPQ1</accession>
<sequence>MTEISRSTTGGLLPVEIVDDIVCHVLSSHYWSYFVDGSIIYQKGGEAIHSNEDATSSGALREDTGIWDPIVTMSAINVIFRSQTLQIGARLLGIPRAVDGRLLEHPNKITRRVFELRSRLNLAPTPELSPEECSIVPDDTAHPLLAPSHSPATYFPMANQSASNPWNDAGNLMSQVRLVFNSGYISQSPFLKGHIAVLVGKSALATLSFGEVVRTGMRFRHGDGDGNEGPAAQGGNFEAPNPTRVAGEMATERSPAAWALEMMNIVIPPLTFWNPKQASVHLMQGLFSVAYSTHTISAICGIIGVISSCTKLMGHLRAVEAIAGIDEDRRRSMQTATRACAMSLRQLYSCESNSYQTYKPLGVPAEAPSWPGHVIRHGEILRALVLAGPEDLFPLTIRWAILRAAVLWTIRVSIPELSSVFPDEVVKTLRDDVPKSDQKCWGTVEHSQWNGDRADLLALWLKYKKEYIVAFGMEKLECPPEEQDVF</sequence>
<dbReference type="Proteomes" id="UP000054097">
    <property type="component" value="Unassembled WGS sequence"/>
</dbReference>
<reference evidence="2" key="2">
    <citation type="submission" date="2015-01" db="EMBL/GenBank/DDBJ databases">
        <title>Evolutionary Origins and Diversification of the Mycorrhizal Mutualists.</title>
        <authorList>
            <consortium name="DOE Joint Genome Institute"/>
            <consortium name="Mycorrhizal Genomics Consortium"/>
            <person name="Kohler A."/>
            <person name="Kuo A."/>
            <person name="Nagy L.G."/>
            <person name="Floudas D."/>
            <person name="Copeland A."/>
            <person name="Barry K.W."/>
            <person name="Cichocki N."/>
            <person name="Veneault-Fourrey C."/>
            <person name="LaButti K."/>
            <person name="Lindquist E.A."/>
            <person name="Lipzen A."/>
            <person name="Lundell T."/>
            <person name="Morin E."/>
            <person name="Murat C."/>
            <person name="Riley R."/>
            <person name="Ohm R."/>
            <person name="Sun H."/>
            <person name="Tunlid A."/>
            <person name="Henrissat B."/>
            <person name="Grigoriev I.V."/>
            <person name="Hibbett D.S."/>
            <person name="Martin F."/>
        </authorList>
    </citation>
    <scope>NUCLEOTIDE SEQUENCE [LARGE SCALE GENOMIC DNA]</scope>
    <source>
        <strain evidence="2">MAFF 305830</strain>
    </source>
</reference>
<name>A0A0C2XPQ1_SERVB</name>
<reference evidence="1 2" key="1">
    <citation type="submission" date="2014-04" db="EMBL/GenBank/DDBJ databases">
        <authorList>
            <consortium name="DOE Joint Genome Institute"/>
            <person name="Kuo A."/>
            <person name="Zuccaro A."/>
            <person name="Kohler A."/>
            <person name="Nagy L.G."/>
            <person name="Floudas D."/>
            <person name="Copeland A."/>
            <person name="Barry K.W."/>
            <person name="Cichocki N."/>
            <person name="Veneault-Fourrey C."/>
            <person name="LaButti K."/>
            <person name="Lindquist E.A."/>
            <person name="Lipzen A."/>
            <person name="Lundell T."/>
            <person name="Morin E."/>
            <person name="Murat C."/>
            <person name="Sun H."/>
            <person name="Tunlid A."/>
            <person name="Henrissat B."/>
            <person name="Grigoriev I.V."/>
            <person name="Hibbett D.S."/>
            <person name="Martin F."/>
            <person name="Nordberg H.P."/>
            <person name="Cantor M.N."/>
            <person name="Hua S.X."/>
        </authorList>
    </citation>
    <scope>NUCLEOTIDE SEQUENCE [LARGE SCALE GENOMIC DNA]</scope>
    <source>
        <strain evidence="1 2">MAFF 305830</strain>
    </source>
</reference>
<protein>
    <submittedName>
        <fullName evidence="1">Uncharacterized protein</fullName>
    </submittedName>
</protein>
<evidence type="ECO:0000313" key="2">
    <source>
        <dbReference type="Proteomes" id="UP000054097"/>
    </source>
</evidence>
<dbReference type="EMBL" id="KN824283">
    <property type="protein sequence ID" value="KIM30942.1"/>
    <property type="molecule type" value="Genomic_DNA"/>
</dbReference>
<dbReference type="AlphaFoldDB" id="A0A0C2XPQ1"/>
<gene>
    <name evidence="1" type="ORF">M408DRAFT_327856</name>
</gene>
<keyword evidence="2" id="KW-1185">Reference proteome</keyword>
<dbReference type="OrthoDB" id="10487279at2759"/>
<organism evidence="1 2">
    <name type="scientific">Serendipita vermifera MAFF 305830</name>
    <dbReference type="NCBI Taxonomy" id="933852"/>
    <lineage>
        <taxon>Eukaryota</taxon>
        <taxon>Fungi</taxon>
        <taxon>Dikarya</taxon>
        <taxon>Basidiomycota</taxon>
        <taxon>Agaricomycotina</taxon>
        <taxon>Agaricomycetes</taxon>
        <taxon>Sebacinales</taxon>
        <taxon>Serendipitaceae</taxon>
        <taxon>Serendipita</taxon>
    </lineage>
</organism>